<dbReference type="EMBL" id="CAJOBC010000902">
    <property type="protein sequence ID" value="CAF3637279.1"/>
    <property type="molecule type" value="Genomic_DNA"/>
</dbReference>
<comment type="caution">
    <text evidence="2">The sequence shown here is derived from an EMBL/GenBank/DDBJ whole genome shotgun (WGS) entry which is preliminary data.</text>
</comment>
<dbReference type="Proteomes" id="UP000677228">
    <property type="component" value="Unassembled WGS sequence"/>
</dbReference>
<evidence type="ECO:0000313" key="5">
    <source>
        <dbReference type="EMBL" id="CAF3854525.1"/>
    </source>
</evidence>
<dbReference type="Proteomes" id="UP000682733">
    <property type="component" value="Unassembled WGS sequence"/>
</dbReference>
<dbReference type="Proteomes" id="UP000681722">
    <property type="component" value="Unassembled WGS sequence"/>
</dbReference>
<sequence length="145" mass="16367">MMSKPNNGQHHAPKSTYHEFTCTSDKNEQLRCAALEQSNAPIRQATPDGTLGFSGLGRNTATDDEIMRFSHENARQSSDRNQEQQSDKLNHERTDRRSSAGPGESVDRAASGMRDTSRRERKQSRGSTFRSRGGHKQQERRPPQQ</sequence>
<dbReference type="Proteomes" id="UP000663829">
    <property type="component" value="Unassembled WGS sequence"/>
</dbReference>
<dbReference type="EMBL" id="CAJNOK010009561">
    <property type="protein sequence ID" value="CAF1092980.1"/>
    <property type="molecule type" value="Genomic_DNA"/>
</dbReference>
<evidence type="ECO:0000256" key="1">
    <source>
        <dbReference type="SAM" id="MobiDB-lite"/>
    </source>
</evidence>
<name>A0A813W1Y6_9BILA</name>
<feature type="compositionally biased region" description="Basic and acidic residues" evidence="1">
    <location>
        <begin position="65"/>
        <end position="98"/>
    </location>
</feature>
<evidence type="ECO:0000313" key="6">
    <source>
        <dbReference type="Proteomes" id="UP000663829"/>
    </source>
</evidence>
<dbReference type="EMBL" id="CAJOBA010009580">
    <property type="protein sequence ID" value="CAF3854525.1"/>
    <property type="molecule type" value="Genomic_DNA"/>
</dbReference>
<organism evidence="2 6">
    <name type="scientific">Didymodactylos carnosus</name>
    <dbReference type="NCBI Taxonomy" id="1234261"/>
    <lineage>
        <taxon>Eukaryota</taxon>
        <taxon>Metazoa</taxon>
        <taxon>Spiralia</taxon>
        <taxon>Gnathifera</taxon>
        <taxon>Rotifera</taxon>
        <taxon>Eurotatoria</taxon>
        <taxon>Bdelloidea</taxon>
        <taxon>Philodinida</taxon>
        <taxon>Philodinidae</taxon>
        <taxon>Didymodactylos</taxon>
    </lineage>
</organism>
<dbReference type="EMBL" id="CAJNOQ010000902">
    <property type="protein sequence ID" value="CAF0849646.1"/>
    <property type="molecule type" value="Genomic_DNA"/>
</dbReference>
<accession>A0A813W1Y6</accession>
<feature type="region of interest" description="Disordered" evidence="1">
    <location>
        <begin position="1"/>
        <end position="145"/>
    </location>
</feature>
<evidence type="ECO:0000313" key="2">
    <source>
        <dbReference type="EMBL" id="CAF0849646.1"/>
    </source>
</evidence>
<gene>
    <name evidence="2" type="ORF">GPM918_LOCUS6002</name>
    <name evidence="3" type="ORF">OVA965_LOCUS18909</name>
    <name evidence="4" type="ORF">SRO942_LOCUS6002</name>
    <name evidence="5" type="ORF">TMI583_LOCUS18922</name>
</gene>
<dbReference type="AlphaFoldDB" id="A0A813W1Y6"/>
<feature type="compositionally biased region" description="Basic and acidic residues" evidence="1">
    <location>
        <begin position="136"/>
        <end position="145"/>
    </location>
</feature>
<reference evidence="2" key="1">
    <citation type="submission" date="2021-02" db="EMBL/GenBank/DDBJ databases">
        <authorList>
            <person name="Nowell W R."/>
        </authorList>
    </citation>
    <scope>NUCLEOTIDE SEQUENCE</scope>
</reference>
<evidence type="ECO:0000313" key="3">
    <source>
        <dbReference type="EMBL" id="CAF1092980.1"/>
    </source>
</evidence>
<evidence type="ECO:0000313" key="4">
    <source>
        <dbReference type="EMBL" id="CAF3637279.1"/>
    </source>
</evidence>
<proteinExistence type="predicted"/>
<keyword evidence="6" id="KW-1185">Reference proteome</keyword>
<protein>
    <submittedName>
        <fullName evidence="2">Uncharacterized protein</fullName>
    </submittedName>
</protein>